<evidence type="ECO:0000256" key="6">
    <source>
        <dbReference type="SAM" id="MobiDB-lite"/>
    </source>
</evidence>
<dbReference type="Gene3D" id="3.40.930.10">
    <property type="entry name" value="Mannitol-specific EII, Chain A"/>
    <property type="match status" value="1"/>
</dbReference>
<comment type="caution">
    <text evidence="8">The sequence shown here is derived from an EMBL/GenBank/DDBJ whole genome shotgun (WGS) entry which is preliminary data.</text>
</comment>
<dbReference type="CDD" id="cd00211">
    <property type="entry name" value="PTS_IIA_fru"/>
    <property type="match status" value="1"/>
</dbReference>
<dbReference type="Proteomes" id="UP001529421">
    <property type="component" value="Unassembled WGS sequence"/>
</dbReference>
<reference evidence="8 9" key="2">
    <citation type="submission" date="2023-06" db="EMBL/GenBank/DDBJ databases">
        <authorList>
            <person name="Zeman M."/>
            <person name="Kubasova T."/>
            <person name="Jahodarova E."/>
            <person name="Nykrynova M."/>
            <person name="Rychlik I."/>
        </authorList>
    </citation>
    <scope>NUCLEOTIDE SEQUENCE [LARGE SCALE GENOMIC DNA]</scope>
    <source>
        <strain evidence="8 9">154_Feed</strain>
    </source>
</reference>
<reference evidence="9" key="1">
    <citation type="submission" date="2023-06" db="EMBL/GenBank/DDBJ databases">
        <title>Identification and characterization of horizontal gene transfer across gut microbiota members of farm animals based on homology search.</title>
        <authorList>
            <person name="Zeman M."/>
            <person name="Kubasova T."/>
            <person name="Jahodarova E."/>
            <person name="Nykrynova M."/>
            <person name="Rychlik I."/>
        </authorList>
    </citation>
    <scope>NUCLEOTIDE SEQUENCE [LARGE SCALE GENOMIC DNA]</scope>
    <source>
        <strain evidence="9">154_Feed</strain>
    </source>
</reference>
<protein>
    <submittedName>
        <fullName evidence="8">Fructose PTS transporter subunit IIA</fullName>
        <ecNumber evidence="8">2.7.1.202</ecNumber>
    </submittedName>
</protein>
<evidence type="ECO:0000313" key="9">
    <source>
        <dbReference type="Proteomes" id="UP001529421"/>
    </source>
</evidence>
<feature type="domain" description="PTS EIIA type-2" evidence="7">
    <location>
        <begin position="34"/>
        <end position="180"/>
    </location>
</feature>
<evidence type="ECO:0000256" key="2">
    <source>
        <dbReference type="ARBA" id="ARBA00022553"/>
    </source>
</evidence>
<evidence type="ECO:0000259" key="7">
    <source>
        <dbReference type="PROSITE" id="PS51094"/>
    </source>
</evidence>
<dbReference type="Pfam" id="PF00359">
    <property type="entry name" value="PTS_EIIA_2"/>
    <property type="match status" value="1"/>
</dbReference>
<feature type="region of interest" description="Disordered" evidence="6">
    <location>
        <begin position="11"/>
        <end position="35"/>
    </location>
</feature>
<keyword evidence="1" id="KW-0813">Transport</keyword>
<evidence type="ECO:0000256" key="4">
    <source>
        <dbReference type="ARBA" id="ARBA00022679"/>
    </source>
</evidence>
<evidence type="ECO:0000313" key="8">
    <source>
        <dbReference type="EMBL" id="MDM8274117.1"/>
    </source>
</evidence>
<dbReference type="InterPro" id="IPR051541">
    <property type="entry name" value="PTS_SugarTrans_NitroReg"/>
</dbReference>
<dbReference type="InterPro" id="IPR004715">
    <property type="entry name" value="PTS_IIA_fruc"/>
</dbReference>
<accession>A0ABT7V6J3</accession>
<gene>
    <name evidence="8" type="ORF">QUW28_01190</name>
</gene>
<dbReference type="GO" id="GO:0016740">
    <property type="term" value="F:transferase activity"/>
    <property type="evidence" value="ECO:0007669"/>
    <property type="project" value="UniProtKB-KW"/>
</dbReference>
<organism evidence="8 9">
    <name type="scientific">Enorma phocaeensis</name>
    <dbReference type="NCBI Taxonomy" id="1871019"/>
    <lineage>
        <taxon>Bacteria</taxon>
        <taxon>Bacillati</taxon>
        <taxon>Actinomycetota</taxon>
        <taxon>Coriobacteriia</taxon>
        <taxon>Coriobacteriales</taxon>
        <taxon>Coriobacteriaceae</taxon>
        <taxon>Enorma</taxon>
    </lineage>
</organism>
<evidence type="ECO:0000256" key="1">
    <source>
        <dbReference type="ARBA" id="ARBA00022448"/>
    </source>
</evidence>
<keyword evidence="2" id="KW-0597">Phosphoprotein</keyword>
<dbReference type="RefSeq" id="WP_289543877.1">
    <property type="nucleotide sequence ID" value="NZ_JAUDDZ010000001.1"/>
</dbReference>
<dbReference type="InterPro" id="IPR016152">
    <property type="entry name" value="PTrfase/Anion_transptr"/>
</dbReference>
<dbReference type="EMBL" id="JAUDDZ010000001">
    <property type="protein sequence ID" value="MDM8274117.1"/>
    <property type="molecule type" value="Genomic_DNA"/>
</dbReference>
<proteinExistence type="predicted"/>
<sequence length="182" mass="19787">MGIRDMVARAFGKRAENDQASPMEPVDAAEPPEGPVSAEEVLLGCSFATRDDALRALSKHAVDLGIASDPDELMDAFLEREAEGTTGMMDSFAIPHAKSASISRVAVLVAKSRRDIGSWETMDGVPVRVVIALLVPDDQANTEHLRMLAKMAEALMDEGFRTRLRRSDDVACIAAEVNRHLR</sequence>
<dbReference type="NCBIfam" id="TIGR00848">
    <property type="entry name" value="fruA"/>
    <property type="match status" value="1"/>
</dbReference>
<dbReference type="InterPro" id="IPR002178">
    <property type="entry name" value="PTS_EIIA_type-2_dom"/>
</dbReference>
<dbReference type="PANTHER" id="PTHR47738:SF1">
    <property type="entry name" value="NITROGEN REGULATORY PROTEIN"/>
    <property type="match status" value="1"/>
</dbReference>
<evidence type="ECO:0000256" key="5">
    <source>
        <dbReference type="ARBA" id="ARBA00022683"/>
    </source>
</evidence>
<dbReference type="PANTHER" id="PTHR47738">
    <property type="entry name" value="PTS SYSTEM FRUCTOSE-LIKE EIIA COMPONENT-RELATED"/>
    <property type="match status" value="1"/>
</dbReference>
<evidence type="ECO:0000256" key="3">
    <source>
        <dbReference type="ARBA" id="ARBA00022597"/>
    </source>
</evidence>
<dbReference type="EC" id="2.7.1.202" evidence="8"/>
<keyword evidence="4 8" id="KW-0808">Transferase</keyword>
<keyword evidence="3" id="KW-0762">Sugar transport</keyword>
<dbReference type="SUPFAM" id="SSF55804">
    <property type="entry name" value="Phoshotransferase/anion transport protein"/>
    <property type="match status" value="1"/>
</dbReference>
<dbReference type="PROSITE" id="PS51094">
    <property type="entry name" value="PTS_EIIA_TYPE_2"/>
    <property type="match status" value="1"/>
</dbReference>
<name>A0ABT7V6J3_9ACTN</name>
<keyword evidence="9" id="KW-1185">Reference proteome</keyword>
<keyword evidence="5" id="KW-0598">Phosphotransferase system</keyword>